<sequence length="430" mass="49720">MKKVLIITYYWPPSAGGGVMRWLKMSKYLPEHGWQPIIYTPENPDSSVDDESLLHEIHQDSIIIKHPIWEPYDVYRRFSGKKKGTKFKAGYVSEASTGNWKSKLSVFIRGNFLIPDPRKFWIKPSIRFLSKYLKENDIDAIVSTGPPHSMHLIALRLKKRFPDIKWVADFRDPWTNIDFYFKLRLTNWADKKHKKLEKKVLKKADYVVTVTPRWQEELAIIGNRKVDLVYNGFDHIDFENLNPDVDTKFSMSHFGSFNKDRNPEALWIALNEMLIEIPEIKEYLSIQLIGQTDDSIIHSIKKAGLDKFLTNIDFIPHNKGVALLKKSQVLLLPINNAPNALGIIPGKMYEYIALNRPILAIGPTESDSAQIISETNSGICKNFEDVEGIKSTLQLYFNHFKKGTLKTNSKSYEKYSRKNQTTNFVKLLNK</sequence>
<comment type="caution">
    <text evidence="2">The sequence shown here is derived from an EMBL/GenBank/DDBJ whole genome shotgun (WGS) entry which is preliminary data.</text>
</comment>
<gene>
    <name evidence="2" type="ORF">LH29_02810</name>
</gene>
<evidence type="ECO:0000313" key="2">
    <source>
        <dbReference type="EMBL" id="KJF44440.1"/>
    </source>
</evidence>
<dbReference type="EMBL" id="JRHC01000001">
    <property type="protein sequence ID" value="KJF44440.1"/>
    <property type="molecule type" value="Genomic_DNA"/>
</dbReference>
<dbReference type="STRING" id="1544798.LH29_02810"/>
<accession>A0A0D8JBS8</accession>
<dbReference type="InterPro" id="IPR028098">
    <property type="entry name" value="Glyco_trans_4-like_N"/>
</dbReference>
<keyword evidence="2" id="KW-0808">Transferase</keyword>
<name>A0A0D8JBS8_9BACT</name>
<dbReference type="RefSeq" id="WP_045025996.1">
    <property type="nucleotide sequence ID" value="NZ_JRHC01000001.1"/>
</dbReference>
<dbReference type="AlphaFoldDB" id="A0A0D8JBS8"/>
<dbReference type="Gene3D" id="3.40.50.2000">
    <property type="entry name" value="Glycogen Phosphorylase B"/>
    <property type="match status" value="2"/>
</dbReference>
<feature type="domain" description="Glycosyltransferase subfamily 4-like N-terminal" evidence="1">
    <location>
        <begin position="111"/>
        <end position="234"/>
    </location>
</feature>
<keyword evidence="3" id="KW-1185">Reference proteome</keyword>
<dbReference type="Proteomes" id="UP000032544">
    <property type="component" value="Unassembled WGS sequence"/>
</dbReference>
<dbReference type="PATRIC" id="fig|1544798.3.peg.581"/>
<protein>
    <submittedName>
        <fullName evidence="2">Glycosyl transferase family 1</fullName>
    </submittedName>
</protein>
<evidence type="ECO:0000259" key="1">
    <source>
        <dbReference type="Pfam" id="PF13439"/>
    </source>
</evidence>
<evidence type="ECO:0000313" key="3">
    <source>
        <dbReference type="Proteomes" id="UP000032544"/>
    </source>
</evidence>
<organism evidence="2 3">
    <name type="scientific">Draconibacterium sediminis</name>
    <dbReference type="NCBI Taxonomy" id="1544798"/>
    <lineage>
        <taxon>Bacteria</taxon>
        <taxon>Pseudomonadati</taxon>
        <taxon>Bacteroidota</taxon>
        <taxon>Bacteroidia</taxon>
        <taxon>Marinilabiliales</taxon>
        <taxon>Prolixibacteraceae</taxon>
        <taxon>Draconibacterium</taxon>
    </lineage>
</organism>
<proteinExistence type="predicted"/>
<dbReference type="OrthoDB" id="9794575at2"/>
<dbReference type="Pfam" id="PF13439">
    <property type="entry name" value="Glyco_transf_4"/>
    <property type="match status" value="1"/>
</dbReference>
<dbReference type="SUPFAM" id="SSF53756">
    <property type="entry name" value="UDP-Glycosyltransferase/glycogen phosphorylase"/>
    <property type="match status" value="1"/>
</dbReference>
<dbReference type="GO" id="GO:0016757">
    <property type="term" value="F:glycosyltransferase activity"/>
    <property type="evidence" value="ECO:0007669"/>
    <property type="project" value="UniProtKB-ARBA"/>
</dbReference>
<reference evidence="2 3" key="1">
    <citation type="submission" date="2014-09" db="EMBL/GenBank/DDBJ databases">
        <title>Draft Genome Sequence of Draconibacterium sp. JN14CK-3.</title>
        <authorList>
            <person name="Dong C."/>
            <person name="Lai Q."/>
            <person name="Shao Z."/>
        </authorList>
    </citation>
    <scope>NUCLEOTIDE SEQUENCE [LARGE SCALE GENOMIC DNA]</scope>
    <source>
        <strain evidence="2 3">JN14CK-3</strain>
    </source>
</reference>